<gene>
    <name evidence="2" type="ORF">H8B09_15665</name>
</gene>
<dbReference type="GO" id="GO:0016853">
    <property type="term" value="F:isomerase activity"/>
    <property type="evidence" value="ECO:0007669"/>
    <property type="project" value="UniProtKB-KW"/>
</dbReference>
<reference evidence="2 3" key="1">
    <citation type="submission" date="2020-09" db="EMBL/GenBank/DDBJ databases">
        <title>Paenibacillus sp. strain PR3 16S rRNA gene Genome sequencing and assembly.</title>
        <authorList>
            <person name="Kim J."/>
        </authorList>
    </citation>
    <scope>NUCLEOTIDE SEQUENCE [LARGE SCALE GENOMIC DNA]</scope>
    <source>
        <strain evidence="2 3">PR3</strain>
    </source>
</reference>
<dbReference type="EMBL" id="JACXZA010000003">
    <property type="protein sequence ID" value="MBD3920203.1"/>
    <property type="molecule type" value="Genomic_DNA"/>
</dbReference>
<name>A0ABR8MW74_9BACL</name>
<organism evidence="2 3">
    <name type="scientific">Paenibacillus terricola</name>
    <dbReference type="NCBI Taxonomy" id="2763503"/>
    <lineage>
        <taxon>Bacteria</taxon>
        <taxon>Bacillati</taxon>
        <taxon>Bacillota</taxon>
        <taxon>Bacilli</taxon>
        <taxon>Bacillales</taxon>
        <taxon>Paenibacillaceae</taxon>
        <taxon>Paenibacillus</taxon>
    </lineage>
</organism>
<comment type="caution">
    <text evidence="2">The sequence shown here is derived from an EMBL/GenBank/DDBJ whole genome shotgun (WGS) entry which is preliminary data.</text>
</comment>
<protein>
    <submittedName>
        <fullName evidence="2">Sugar phosphate isomerase/epimerase</fullName>
    </submittedName>
</protein>
<evidence type="ECO:0000313" key="3">
    <source>
        <dbReference type="Proteomes" id="UP000609346"/>
    </source>
</evidence>
<dbReference type="InterPro" id="IPR013022">
    <property type="entry name" value="Xyl_isomerase-like_TIM-brl"/>
</dbReference>
<keyword evidence="3" id="KW-1185">Reference proteome</keyword>
<evidence type="ECO:0000313" key="2">
    <source>
        <dbReference type="EMBL" id="MBD3920203.1"/>
    </source>
</evidence>
<dbReference type="InterPro" id="IPR050312">
    <property type="entry name" value="IolE/XylAMocC-like"/>
</dbReference>
<keyword evidence="2" id="KW-0413">Isomerase</keyword>
<dbReference type="Gene3D" id="3.20.20.150">
    <property type="entry name" value="Divalent-metal-dependent TIM barrel enzymes"/>
    <property type="match status" value="1"/>
</dbReference>
<dbReference type="SUPFAM" id="SSF51658">
    <property type="entry name" value="Xylose isomerase-like"/>
    <property type="match status" value="1"/>
</dbReference>
<evidence type="ECO:0000259" key="1">
    <source>
        <dbReference type="Pfam" id="PF01261"/>
    </source>
</evidence>
<dbReference type="Proteomes" id="UP000609346">
    <property type="component" value="Unassembled WGS sequence"/>
</dbReference>
<feature type="domain" description="Xylose isomerase-like TIM barrel" evidence="1">
    <location>
        <begin position="22"/>
        <end position="269"/>
    </location>
</feature>
<dbReference type="Pfam" id="PF01261">
    <property type="entry name" value="AP_endonuc_2"/>
    <property type="match status" value="1"/>
</dbReference>
<proteinExistence type="predicted"/>
<dbReference type="InterPro" id="IPR036237">
    <property type="entry name" value="Xyl_isomerase-like_sf"/>
</dbReference>
<dbReference type="RefSeq" id="WP_191204442.1">
    <property type="nucleotide sequence ID" value="NZ_JACXZA010000003.1"/>
</dbReference>
<dbReference type="PANTHER" id="PTHR12110">
    <property type="entry name" value="HYDROXYPYRUVATE ISOMERASE"/>
    <property type="match status" value="1"/>
</dbReference>
<sequence>MICSVFTVATPDLSPQELLITAKNAGIDAIEWRCTRISDSIKNDPPSFWGNNRCTLDPESSPELLADLRAATDAHGLRSLAVVPYLTCGDLEETERILTVASALGASYIRLGVPGYNGSRPYGELLEEGRTYIREAEKLARRYGIKGLVETHHNTIAPSASLAHRLVEGCNPDHIGVLYDPGNLIHEGFEQYRMGLELLGPYLAHVHVKNAGWTPVTDSTDPLEPASWRCAWQPVAGGIVPWKQVLADLKAVGYQGAFGIEDFSGALGSSEMLQLFVRQMHAWWEELHTSE</sequence>
<accession>A0ABR8MW74</accession>